<protein>
    <submittedName>
        <fullName evidence="2">Uncharacterized protein</fullName>
    </submittedName>
</protein>
<comment type="caution">
    <text evidence="2">The sequence shown here is derived from an EMBL/GenBank/DDBJ whole genome shotgun (WGS) entry which is preliminary data.</text>
</comment>
<sequence length="182" mass="20258">MYLVELRSVSLQGNSLGFVLSQISSAVITAIGYAWKYLRNLLAVKTSARTIFSIRDRTNSSVACSAYGVQWKSLFLMHFFNVLNSGKDFSVDLERNLFRLANFPLRLWTSLIVREDGSHNIAYVLSGHGGYPSWILSRCSATDHGTPVMSDSCHANISKFSLRSEHSFVRPFADSVPLIATS</sequence>
<keyword evidence="1" id="KW-1133">Transmembrane helix</keyword>
<evidence type="ECO:0000256" key="1">
    <source>
        <dbReference type="SAM" id="Phobius"/>
    </source>
</evidence>
<reference evidence="2" key="1">
    <citation type="journal article" date="2022" name="Int. J. Mol. Sci.">
        <title>Draft Genome of Tanacetum Coccineum: Genomic Comparison of Closely Related Tanacetum-Family Plants.</title>
        <authorList>
            <person name="Yamashiro T."/>
            <person name="Shiraishi A."/>
            <person name="Nakayama K."/>
            <person name="Satake H."/>
        </authorList>
    </citation>
    <scope>NUCLEOTIDE SEQUENCE</scope>
</reference>
<reference evidence="2" key="2">
    <citation type="submission" date="2022-01" db="EMBL/GenBank/DDBJ databases">
        <authorList>
            <person name="Yamashiro T."/>
            <person name="Shiraishi A."/>
            <person name="Satake H."/>
            <person name="Nakayama K."/>
        </authorList>
    </citation>
    <scope>NUCLEOTIDE SEQUENCE</scope>
</reference>
<proteinExistence type="predicted"/>
<name>A0ABQ5GED9_9ASTR</name>
<feature type="transmembrane region" description="Helical" evidence="1">
    <location>
        <begin position="15"/>
        <end position="35"/>
    </location>
</feature>
<organism evidence="2 3">
    <name type="scientific">Tanacetum coccineum</name>
    <dbReference type="NCBI Taxonomy" id="301880"/>
    <lineage>
        <taxon>Eukaryota</taxon>
        <taxon>Viridiplantae</taxon>
        <taxon>Streptophyta</taxon>
        <taxon>Embryophyta</taxon>
        <taxon>Tracheophyta</taxon>
        <taxon>Spermatophyta</taxon>
        <taxon>Magnoliopsida</taxon>
        <taxon>eudicotyledons</taxon>
        <taxon>Gunneridae</taxon>
        <taxon>Pentapetalae</taxon>
        <taxon>asterids</taxon>
        <taxon>campanulids</taxon>
        <taxon>Asterales</taxon>
        <taxon>Asteraceae</taxon>
        <taxon>Asteroideae</taxon>
        <taxon>Anthemideae</taxon>
        <taxon>Anthemidinae</taxon>
        <taxon>Tanacetum</taxon>
    </lineage>
</organism>
<keyword evidence="3" id="KW-1185">Reference proteome</keyword>
<gene>
    <name evidence="2" type="ORF">Tco_1033260</name>
</gene>
<dbReference type="EMBL" id="BQNB010018400">
    <property type="protein sequence ID" value="GJT73974.1"/>
    <property type="molecule type" value="Genomic_DNA"/>
</dbReference>
<accession>A0ABQ5GED9</accession>
<keyword evidence="1" id="KW-0812">Transmembrane</keyword>
<dbReference type="Proteomes" id="UP001151760">
    <property type="component" value="Unassembled WGS sequence"/>
</dbReference>
<evidence type="ECO:0000313" key="3">
    <source>
        <dbReference type="Proteomes" id="UP001151760"/>
    </source>
</evidence>
<evidence type="ECO:0000313" key="2">
    <source>
        <dbReference type="EMBL" id="GJT73974.1"/>
    </source>
</evidence>
<keyword evidence="1" id="KW-0472">Membrane</keyword>